<dbReference type="InterPro" id="IPR036291">
    <property type="entry name" value="NAD(P)-bd_dom_sf"/>
</dbReference>
<dbReference type="Gene3D" id="3.40.50.720">
    <property type="entry name" value="NAD(P)-binding Rossmann-like Domain"/>
    <property type="match status" value="1"/>
</dbReference>
<name>A0A939DAE5_CLOAM</name>
<dbReference type="AlphaFoldDB" id="A0A939DAE5"/>
<reference evidence="3" key="1">
    <citation type="submission" date="2021-02" db="EMBL/GenBank/DDBJ databases">
        <title>Abyssanaerobacter marinus gen.nov., sp., nov, anaerobic bacterium isolated from the Onnuri vent field of Indian Ocean and suggestion of Mogibacteriaceae fam. nov., and proposal of reclassification of ambiguous this family's genus member.</title>
        <authorList>
            <person name="Kim Y.J."/>
            <person name="Yang J.-A."/>
        </authorList>
    </citation>
    <scope>NUCLEOTIDE SEQUENCE</scope>
    <source>
        <strain evidence="3">DSM 2634</strain>
    </source>
</reference>
<sequence length="283" mass="30875">MKIGFVGAGKAGCSLGKYFMENEIPVMGYYSKTCQNAAEAAAFTNTVHFKSLKELVQESDILFITTPDGVIRLVWEQIKHLLPIKNKILCHCSGYLSSDVFSGINTFGAYGCSVHPILAMNSKQEGYIHLKNAFFTVEGNDYAVNVMLELLEKLNNSAKVISPQSKATYHTAASIASNSVIALVQLSVELLGTCGFTEQEAMAALYPLASANMANIGSKGIQGSLTGPVERFDIDTVKGHINCLTEDNKALYLLLSKKLLDIAIKKHPEKDQEFAVLQKLLEE</sequence>
<dbReference type="Pfam" id="PF10728">
    <property type="entry name" value="DUF2520"/>
    <property type="match status" value="1"/>
</dbReference>
<comment type="caution">
    <text evidence="3">The sequence shown here is derived from an EMBL/GenBank/DDBJ whole genome shotgun (WGS) entry which is preliminary data.</text>
</comment>
<dbReference type="Gene3D" id="1.10.1040.20">
    <property type="entry name" value="ProC-like, C-terminal domain"/>
    <property type="match status" value="1"/>
</dbReference>
<dbReference type="SUPFAM" id="SSF51735">
    <property type="entry name" value="NAD(P)-binding Rossmann-fold domains"/>
    <property type="match status" value="1"/>
</dbReference>
<dbReference type="InterPro" id="IPR028939">
    <property type="entry name" value="P5C_Rdtase_cat_N"/>
</dbReference>
<evidence type="ECO:0000259" key="2">
    <source>
        <dbReference type="Pfam" id="PF10728"/>
    </source>
</evidence>
<evidence type="ECO:0000313" key="4">
    <source>
        <dbReference type="Proteomes" id="UP000664545"/>
    </source>
</evidence>
<dbReference type="InterPro" id="IPR037108">
    <property type="entry name" value="TM1727-like_C_sf"/>
</dbReference>
<feature type="domain" description="DUF2520" evidence="2">
    <location>
        <begin position="134"/>
        <end position="258"/>
    </location>
</feature>
<protein>
    <submittedName>
        <fullName evidence="3">DUF2520 domain-containing protein</fullName>
    </submittedName>
</protein>
<dbReference type="SUPFAM" id="SSF48179">
    <property type="entry name" value="6-phosphogluconate dehydrogenase C-terminal domain-like"/>
    <property type="match status" value="1"/>
</dbReference>
<organism evidence="3 4">
    <name type="scientific">Clostridium aminobutyricum</name>
    <dbReference type="NCBI Taxonomy" id="33953"/>
    <lineage>
        <taxon>Bacteria</taxon>
        <taxon>Bacillati</taxon>
        <taxon>Bacillota</taxon>
        <taxon>Clostridia</taxon>
        <taxon>Eubacteriales</taxon>
        <taxon>Clostridiaceae</taxon>
        <taxon>Clostridium</taxon>
    </lineage>
</organism>
<feature type="domain" description="Pyrroline-5-carboxylate reductase catalytic N-terminal" evidence="1">
    <location>
        <begin position="2"/>
        <end position="82"/>
    </location>
</feature>
<evidence type="ECO:0000259" key="1">
    <source>
        <dbReference type="Pfam" id="PF03807"/>
    </source>
</evidence>
<dbReference type="PANTHER" id="PTHR40459">
    <property type="entry name" value="CONSERVED HYPOTHETICAL ALANINE AND LEUCINE RICH PROTEIN"/>
    <property type="match status" value="1"/>
</dbReference>
<dbReference type="EMBL" id="JAFJZZ010000007">
    <property type="protein sequence ID" value="MBN7774182.1"/>
    <property type="molecule type" value="Genomic_DNA"/>
</dbReference>
<dbReference type="InterPro" id="IPR008927">
    <property type="entry name" value="6-PGluconate_DH-like_C_sf"/>
</dbReference>
<keyword evidence="4" id="KW-1185">Reference proteome</keyword>
<dbReference type="Proteomes" id="UP000664545">
    <property type="component" value="Unassembled WGS sequence"/>
</dbReference>
<dbReference type="InterPro" id="IPR018931">
    <property type="entry name" value="DUF2520"/>
</dbReference>
<gene>
    <name evidence="3" type="ORF">JYB65_12475</name>
</gene>
<accession>A0A939DAE5</accession>
<dbReference type="PANTHER" id="PTHR40459:SF1">
    <property type="entry name" value="CONSERVED HYPOTHETICAL ALANINE AND LEUCINE RICH PROTEIN"/>
    <property type="match status" value="1"/>
</dbReference>
<proteinExistence type="predicted"/>
<dbReference type="RefSeq" id="WP_206583024.1">
    <property type="nucleotide sequence ID" value="NZ_JAFJZZ010000007.1"/>
</dbReference>
<dbReference type="Pfam" id="PF03807">
    <property type="entry name" value="F420_oxidored"/>
    <property type="match status" value="1"/>
</dbReference>
<evidence type="ECO:0000313" key="3">
    <source>
        <dbReference type="EMBL" id="MBN7774182.1"/>
    </source>
</evidence>